<protein>
    <submittedName>
        <fullName evidence="2">Uncharacterized protein</fullName>
    </submittedName>
</protein>
<feature type="compositionally biased region" description="Polar residues" evidence="1">
    <location>
        <begin position="155"/>
        <end position="168"/>
    </location>
</feature>
<accession>A0A9P4U1A6</accession>
<feature type="region of interest" description="Disordered" evidence="1">
    <location>
        <begin position="128"/>
        <end position="218"/>
    </location>
</feature>
<reference evidence="2" key="1">
    <citation type="journal article" date="2020" name="Stud. Mycol.">
        <title>101 Dothideomycetes genomes: a test case for predicting lifestyles and emergence of pathogens.</title>
        <authorList>
            <person name="Haridas S."/>
            <person name="Albert R."/>
            <person name="Binder M."/>
            <person name="Bloem J."/>
            <person name="Labutti K."/>
            <person name="Salamov A."/>
            <person name="Andreopoulos B."/>
            <person name="Baker S."/>
            <person name="Barry K."/>
            <person name="Bills G."/>
            <person name="Bluhm B."/>
            <person name="Cannon C."/>
            <person name="Castanera R."/>
            <person name="Culley D."/>
            <person name="Daum C."/>
            <person name="Ezra D."/>
            <person name="Gonzalez J."/>
            <person name="Henrissat B."/>
            <person name="Kuo A."/>
            <person name="Liang C."/>
            <person name="Lipzen A."/>
            <person name="Lutzoni F."/>
            <person name="Magnuson J."/>
            <person name="Mondo S."/>
            <person name="Nolan M."/>
            <person name="Ohm R."/>
            <person name="Pangilinan J."/>
            <person name="Park H.-J."/>
            <person name="Ramirez L."/>
            <person name="Alfaro M."/>
            <person name="Sun H."/>
            <person name="Tritt A."/>
            <person name="Yoshinaga Y."/>
            <person name="Zwiers L.-H."/>
            <person name="Turgeon B."/>
            <person name="Goodwin S."/>
            <person name="Spatafora J."/>
            <person name="Crous P."/>
            <person name="Grigoriev I."/>
        </authorList>
    </citation>
    <scope>NUCLEOTIDE SEQUENCE</scope>
    <source>
        <strain evidence="2">CBS 130266</strain>
    </source>
</reference>
<evidence type="ECO:0000313" key="3">
    <source>
        <dbReference type="Proteomes" id="UP000800235"/>
    </source>
</evidence>
<feature type="compositionally biased region" description="Polar residues" evidence="1">
    <location>
        <begin position="188"/>
        <end position="207"/>
    </location>
</feature>
<evidence type="ECO:0000313" key="2">
    <source>
        <dbReference type="EMBL" id="KAF2432742.1"/>
    </source>
</evidence>
<keyword evidence="3" id="KW-1185">Reference proteome</keyword>
<dbReference type="Proteomes" id="UP000800235">
    <property type="component" value="Unassembled WGS sequence"/>
</dbReference>
<feature type="region of interest" description="Disordered" evidence="1">
    <location>
        <begin position="103"/>
        <end position="122"/>
    </location>
</feature>
<proteinExistence type="predicted"/>
<gene>
    <name evidence="2" type="ORF">EJ08DRAFT_111815</name>
</gene>
<sequence length="238" mass="25781">MWLFTFCQSATCLRLRRNNLPQPPFHAQHTYQSHSNESIPAAIPTDQAAQCPTKGPNPATVRARADSAFADEKAQAEAAKLVKPAPPPLPIFNRFKSQSLVAATSTTTKSNHSTATPLPKMPFLLSSQTCSHRANGSSRSRSKSLTAPPTIPSRVRSSTLPSNHSTSNRHADSFHTNKQPLGAALRSANATHTCSTSVRSVSGSNPAQDDARRWPRRGGLALNPASEFYESERNSVMR</sequence>
<name>A0A9P4U1A6_9PEZI</name>
<feature type="compositionally biased region" description="Polar residues" evidence="1">
    <location>
        <begin position="103"/>
        <end position="116"/>
    </location>
</feature>
<dbReference type="EMBL" id="MU007024">
    <property type="protein sequence ID" value="KAF2432742.1"/>
    <property type="molecule type" value="Genomic_DNA"/>
</dbReference>
<organism evidence="2 3">
    <name type="scientific">Tothia fuscella</name>
    <dbReference type="NCBI Taxonomy" id="1048955"/>
    <lineage>
        <taxon>Eukaryota</taxon>
        <taxon>Fungi</taxon>
        <taxon>Dikarya</taxon>
        <taxon>Ascomycota</taxon>
        <taxon>Pezizomycotina</taxon>
        <taxon>Dothideomycetes</taxon>
        <taxon>Pleosporomycetidae</taxon>
        <taxon>Venturiales</taxon>
        <taxon>Cylindrosympodiaceae</taxon>
        <taxon>Tothia</taxon>
    </lineage>
</organism>
<comment type="caution">
    <text evidence="2">The sequence shown here is derived from an EMBL/GenBank/DDBJ whole genome shotgun (WGS) entry which is preliminary data.</text>
</comment>
<dbReference type="AlphaFoldDB" id="A0A9P4U1A6"/>
<evidence type="ECO:0000256" key="1">
    <source>
        <dbReference type="SAM" id="MobiDB-lite"/>
    </source>
</evidence>
<feature type="compositionally biased region" description="Polar residues" evidence="1">
    <location>
        <begin position="128"/>
        <end position="147"/>
    </location>
</feature>